<dbReference type="EMBL" id="CP081303">
    <property type="protein sequence ID" value="QZE13071.1"/>
    <property type="molecule type" value="Genomic_DNA"/>
</dbReference>
<evidence type="ECO:0000313" key="1">
    <source>
        <dbReference type="EMBL" id="QZE13071.1"/>
    </source>
</evidence>
<accession>A0AC61NC70</accession>
<organism evidence="1 2">
    <name type="scientific">Halosquirtibacter laminarini</name>
    <dbReference type="NCBI Taxonomy" id="3374600"/>
    <lineage>
        <taxon>Bacteria</taxon>
        <taxon>Pseudomonadati</taxon>
        <taxon>Bacteroidota</taxon>
        <taxon>Bacteroidia</taxon>
        <taxon>Marinilabiliales</taxon>
        <taxon>Prolixibacteraceae</taxon>
        <taxon>Halosquirtibacter</taxon>
    </lineage>
</organism>
<evidence type="ECO:0000313" key="2">
    <source>
        <dbReference type="Proteomes" id="UP000826212"/>
    </source>
</evidence>
<reference evidence="1" key="1">
    <citation type="submission" date="2021-08" db="EMBL/GenBank/DDBJ databases">
        <title>Novel anaerobic bacterium isolated from sea squirt in East Sea, Republic of Korea.</title>
        <authorList>
            <person name="Nguyen T.H."/>
            <person name="Li Z."/>
            <person name="Lee Y.-J."/>
            <person name="Ko J."/>
            <person name="Kim S.-G."/>
        </authorList>
    </citation>
    <scope>NUCLEOTIDE SEQUENCE</scope>
    <source>
        <strain evidence="1">KCTC 25031</strain>
    </source>
</reference>
<protein>
    <submittedName>
        <fullName evidence="1">Uncharacterized protein</fullName>
    </submittedName>
</protein>
<dbReference type="Proteomes" id="UP000826212">
    <property type="component" value="Chromosome"/>
</dbReference>
<name>A0AC61NC70_9BACT</name>
<gene>
    <name evidence="1" type="ORF">K4L44_10770</name>
</gene>
<keyword evidence="2" id="KW-1185">Reference proteome</keyword>
<sequence>MAKGVDEDIQVIVHEQFPLLTSFGLSDHYTVKEALLELYEEEKISETEKEKFQMLLGDSFSTSWNGTHIFQDREVFGIGKAKEEQGYVVSFNTHFKESDYDWSHSQYRIQRTHPNEAYDFERNIASSKHVFLKYQIWKQNSTKSKPKHSNLLPNKASSDHIPEAYGFSNWKGFYSKIQSVNKSTIKQISKIVAIVNGWKESKDCPGQPRLLFQSKKLYLATDTQHATFEVYFGKRDHRGEIFYHEDIINEDKRDPQRGICGKKGKK</sequence>
<proteinExistence type="predicted"/>